<gene>
    <name evidence="2" type="ORF">I5V89_21085</name>
</gene>
<dbReference type="Proteomes" id="UP000634179">
    <property type="component" value="Unassembled WGS sequence"/>
</dbReference>
<protein>
    <submittedName>
        <fullName evidence="2">YqcC family protein</fullName>
    </submittedName>
</protein>
<accession>A0AA40YC28</accession>
<name>A0AA40YC28_STEMA</name>
<reference evidence="2" key="1">
    <citation type="submission" date="2020-11" db="EMBL/GenBank/DDBJ databases">
        <title>Enhanced detection system for hospital associated transmission using whole genome sequencing surveillance.</title>
        <authorList>
            <person name="Harrison L.H."/>
            <person name="Van Tyne D."/>
            <person name="Marsh J.W."/>
            <person name="Griffith M.P."/>
            <person name="Snyder D.J."/>
            <person name="Cooper V.S."/>
            <person name="Mustapha M."/>
        </authorList>
    </citation>
    <scope>NUCLEOTIDE SEQUENCE</scope>
    <source>
        <strain evidence="2">STEN00053</strain>
    </source>
</reference>
<dbReference type="AlphaFoldDB" id="A0AA40YC28"/>
<evidence type="ECO:0000313" key="2">
    <source>
        <dbReference type="EMBL" id="MBH1792358.1"/>
    </source>
</evidence>
<comment type="caution">
    <text evidence="2">The sequence shown here is derived from an EMBL/GenBank/DDBJ whole genome shotgun (WGS) entry which is preliminary data.</text>
</comment>
<dbReference type="SUPFAM" id="SSF158452">
    <property type="entry name" value="YqcC-like"/>
    <property type="match status" value="1"/>
</dbReference>
<sequence>MGWFDALRRPRAKDPRAALVDPIEQALRALGWVEGGVGPPRVVDSPFGIDEMPFEHWLAQVFLPRLHEARADGLWPPRSDVAVAAYRNLDGQPGVESLLRLLAQLDELINQGVHAGRG</sequence>
<feature type="domain" description="YqcC-like" evidence="1">
    <location>
        <begin position="19"/>
        <end position="108"/>
    </location>
</feature>
<dbReference type="Gene3D" id="1.20.1440.40">
    <property type="entry name" value="YqcC-like"/>
    <property type="match status" value="1"/>
</dbReference>
<dbReference type="InterPro" id="IPR036814">
    <property type="entry name" value="YqcC-like_sf"/>
</dbReference>
<proteinExistence type="predicted"/>
<evidence type="ECO:0000259" key="1">
    <source>
        <dbReference type="Pfam" id="PF04287"/>
    </source>
</evidence>
<evidence type="ECO:0000313" key="3">
    <source>
        <dbReference type="Proteomes" id="UP000634179"/>
    </source>
</evidence>
<organism evidence="2 3">
    <name type="scientific">Stenotrophomonas maltophilia</name>
    <name type="common">Pseudomonas maltophilia</name>
    <name type="synonym">Xanthomonas maltophilia</name>
    <dbReference type="NCBI Taxonomy" id="40324"/>
    <lineage>
        <taxon>Bacteria</taxon>
        <taxon>Pseudomonadati</taxon>
        <taxon>Pseudomonadota</taxon>
        <taxon>Gammaproteobacteria</taxon>
        <taxon>Lysobacterales</taxon>
        <taxon>Lysobacteraceae</taxon>
        <taxon>Stenotrophomonas</taxon>
        <taxon>Stenotrophomonas maltophilia group</taxon>
    </lineage>
</organism>
<dbReference type="InterPro" id="IPR023376">
    <property type="entry name" value="YqcC-like_dom"/>
</dbReference>
<dbReference type="Pfam" id="PF04287">
    <property type="entry name" value="DUF446"/>
    <property type="match status" value="1"/>
</dbReference>
<dbReference type="EMBL" id="JADUOV010000022">
    <property type="protein sequence ID" value="MBH1792358.1"/>
    <property type="molecule type" value="Genomic_DNA"/>
</dbReference>
<dbReference type="RefSeq" id="WP_049408784.1">
    <property type="nucleotide sequence ID" value="NZ_JANKBX010000002.1"/>
</dbReference>